<dbReference type="PROSITE" id="PS00194">
    <property type="entry name" value="THIOREDOXIN_1"/>
    <property type="match status" value="1"/>
</dbReference>
<evidence type="ECO:0000256" key="9">
    <source>
        <dbReference type="PIRSR" id="PIRSR000077-4"/>
    </source>
</evidence>
<organism evidence="11 12">
    <name type="scientific">Neisseria iguanae</name>
    <dbReference type="NCBI Taxonomy" id="90242"/>
    <lineage>
        <taxon>Bacteria</taxon>
        <taxon>Pseudomonadati</taxon>
        <taxon>Pseudomonadota</taxon>
        <taxon>Betaproteobacteria</taxon>
        <taxon>Neisseriales</taxon>
        <taxon>Neisseriaceae</taxon>
        <taxon>Neisseria</taxon>
    </lineage>
</organism>
<dbReference type="NCBIfam" id="TIGR01068">
    <property type="entry name" value="thioredoxin"/>
    <property type="match status" value="1"/>
</dbReference>
<dbReference type="InterPro" id="IPR013766">
    <property type="entry name" value="Thioredoxin_domain"/>
</dbReference>
<evidence type="ECO:0000256" key="8">
    <source>
        <dbReference type="PIRSR" id="PIRSR000077-1"/>
    </source>
</evidence>
<keyword evidence="5 9" id="KW-0676">Redox-active center</keyword>
<protein>
    <recommendedName>
        <fullName evidence="6 7">Thioredoxin</fullName>
    </recommendedName>
</protein>
<gene>
    <name evidence="11" type="ORF">C7N83_10510</name>
</gene>
<dbReference type="PRINTS" id="PR00421">
    <property type="entry name" value="THIOREDOXIN"/>
</dbReference>
<name>A0A2P7TYD1_9NEIS</name>
<accession>A0A2P7TYD1</accession>
<dbReference type="PROSITE" id="PS51352">
    <property type="entry name" value="THIOREDOXIN_2"/>
    <property type="match status" value="1"/>
</dbReference>
<dbReference type="AlphaFoldDB" id="A0A2P7TYD1"/>
<feature type="active site" description="Nucleophile" evidence="8">
    <location>
        <position position="37"/>
    </location>
</feature>
<evidence type="ECO:0000256" key="1">
    <source>
        <dbReference type="ARBA" id="ARBA00008987"/>
    </source>
</evidence>
<dbReference type="InterPro" id="IPR017937">
    <property type="entry name" value="Thioredoxin_CS"/>
</dbReference>
<keyword evidence="12" id="KW-1185">Reference proteome</keyword>
<evidence type="ECO:0000256" key="7">
    <source>
        <dbReference type="PIRNR" id="PIRNR000077"/>
    </source>
</evidence>
<dbReference type="Gene3D" id="3.40.30.10">
    <property type="entry name" value="Glutaredoxin"/>
    <property type="match status" value="1"/>
</dbReference>
<evidence type="ECO:0000256" key="6">
    <source>
        <dbReference type="NCBIfam" id="TIGR01068"/>
    </source>
</evidence>
<dbReference type="EMBL" id="PXYY01000078">
    <property type="protein sequence ID" value="PSJ79717.1"/>
    <property type="molecule type" value="Genomic_DNA"/>
</dbReference>
<evidence type="ECO:0000313" key="12">
    <source>
        <dbReference type="Proteomes" id="UP000241868"/>
    </source>
</evidence>
<dbReference type="Proteomes" id="UP000241868">
    <property type="component" value="Unassembled WGS sequence"/>
</dbReference>
<dbReference type="PANTHER" id="PTHR45663">
    <property type="entry name" value="GEO12009P1"/>
    <property type="match status" value="1"/>
</dbReference>
<evidence type="ECO:0000256" key="5">
    <source>
        <dbReference type="ARBA" id="ARBA00023284"/>
    </source>
</evidence>
<keyword evidence="4 9" id="KW-1015">Disulfide bond</keyword>
<dbReference type="PANTHER" id="PTHR45663:SF11">
    <property type="entry name" value="GEO12009P1"/>
    <property type="match status" value="1"/>
</dbReference>
<dbReference type="Pfam" id="PF00085">
    <property type="entry name" value="Thioredoxin"/>
    <property type="match status" value="1"/>
</dbReference>
<feature type="site" description="Contributes to redox potential value" evidence="8">
    <location>
        <position position="36"/>
    </location>
</feature>
<sequence length="110" mass="11905">MSSELIVHTTDANFEQDVLKSDVPVLLDFWAPWCGPCKMIAPILDDVAAEYQGKVKVVKINIDDNQNTPNQFGVRGIPTLMVFKDGQNVATKVGALAKGQLTAFLDASIG</sequence>
<feature type="active site" description="Nucleophile" evidence="8">
    <location>
        <position position="34"/>
    </location>
</feature>
<evidence type="ECO:0000256" key="3">
    <source>
        <dbReference type="ARBA" id="ARBA00022982"/>
    </source>
</evidence>
<feature type="disulfide bond" description="Redox-active" evidence="9">
    <location>
        <begin position="34"/>
        <end position="37"/>
    </location>
</feature>
<proteinExistence type="inferred from homology"/>
<dbReference type="FunFam" id="3.40.30.10:FF:000001">
    <property type="entry name" value="Thioredoxin"/>
    <property type="match status" value="1"/>
</dbReference>
<dbReference type="NCBIfam" id="NF006898">
    <property type="entry name" value="PRK09381.1"/>
    <property type="match status" value="1"/>
</dbReference>
<feature type="site" description="Deprotonates C-terminal active site Cys" evidence="8">
    <location>
        <position position="28"/>
    </location>
</feature>
<evidence type="ECO:0000256" key="2">
    <source>
        <dbReference type="ARBA" id="ARBA00022448"/>
    </source>
</evidence>
<dbReference type="GO" id="GO:0045454">
    <property type="term" value="P:cell redox homeostasis"/>
    <property type="evidence" value="ECO:0007669"/>
    <property type="project" value="TreeGrafter"/>
</dbReference>
<dbReference type="GO" id="GO:0005829">
    <property type="term" value="C:cytosol"/>
    <property type="evidence" value="ECO:0007669"/>
    <property type="project" value="TreeGrafter"/>
</dbReference>
<dbReference type="SUPFAM" id="SSF52833">
    <property type="entry name" value="Thioredoxin-like"/>
    <property type="match status" value="1"/>
</dbReference>
<dbReference type="PIRSF" id="PIRSF000077">
    <property type="entry name" value="Thioredoxin"/>
    <property type="match status" value="1"/>
</dbReference>
<evidence type="ECO:0000259" key="10">
    <source>
        <dbReference type="PROSITE" id="PS51352"/>
    </source>
</evidence>
<feature type="site" description="Contributes to redox potential value" evidence="8">
    <location>
        <position position="35"/>
    </location>
</feature>
<dbReference type="OrthoDB" id="9790390at2"/>
<dbReference type="InterPro" id="IPR005746">
    <property type="entry name" value="Thioredoxin"/>
</dbReference>
<dbReference type="CDD" id="cd02947">
    <property type="entry name" value="TRX_family"/>
    <property type="match status" value="1"/>
</dbReference>
<feature type="domain" description="Thioredoxin" evidence="10">
    <location>
        <begin position="1"/>
        <end position="110"/>
    </location>
</feature>
<dbReference type="GO" id="GO:0015035">
    <property type="term" value="F:protein-disulfide reductase activity"/>
    <property type="evidence" value="ECO:0007669"/>
    <property type="project" value="UniProtKB-UniRule"/>
</dbReference>
<evidence type="ECO:0000256" key="4">
    <source>
        <dbReference type="ARBA" id="ARBA00023157"/>
    </source>
</evidence>
<dbReference type="RefSeq" id="WP_106742552.1">
    <property type="nucleotide sequence ID" value="NZ_PXYY01000078.1"/>
</dbReference>
<evidence type="ECO:0000313" key="11">
    <source>
        <dbReference type="EMBL" id="PSJ79717.1"/>
    </source>
</evidence>
<comment type="caution">
    <text evidence="11">The sequence shown here is derived from an EMBL/GenBank/DDBJ whole genome shotgun (WGS) entry which is preliminary data.</text>
</comment>
<keyword evidence="2" id="KW-0813">Transport</keyword>
<reference evidence="11 12" key="1">
    <citation type="submission" date="2018-03" db="EMBL/GenBank/DDBJ databases">
        <title>Neisseria weixii sp. nov., isolated from the intestinal contents of Tibetan Plateau pika (Ochotona curzoniae) in Yushu, Qinghai Province, China.</title>
        <authorList>
            <person name="Gui Z."/>
        </authorList>
    </citation>
    <scope>NUCLEOTIDE SEQUENCE [LARGE SCALE GENOMIC DNA]</scope>
    <source>
        <strain evidence="11 12">ATCC 51483</strain>
    </source>
</reference>
<comment type="similarity">
    <text evidence="1 7">Belongs to the thioredoxin family.</text>
</comment>
<dbReference type="InterPro" id="IPR036249">
    <property type="entry name" value="Thioredoxin-like_sf"/>
</dbReference>
<keyword evidence="3" id="KW-0249">Electron transport</keyword>